<dbReference type="Proteomes" id="UP000460317">
    <property type="component" value="Unassembled WGS sequence"/>
</dbReference>
<reference evidence="2 3" key="1">
    <citation type="journal article" date="2019" name="Nat. Med.">
        <title>A library of human gut bacterial isolates paired with longitudinal multiomics data enables mechanistic microbiome research.</title>
        <authorList>
            <person name="Poyet M."/>
            <person name="Groussin M."/>
            <person name="Gibbons S.M."/>
            <person name="Avila-Pacheco J."/>
            <person name="Jiang X."/>
            <person name="Kearney S.M."/>
            <person name="Perrotta A.R."/>
            <person name="Berdy B."/>
            <person name="Zhao S."/>
            <person name="Lieberman T.D."/>
            <person name="Swanson P.K."/>
            <person name="Smith M."/>
            <person name="Roesemann S."/>
            <person name="Alexander J.E."/>
            <person name="Rich S.A."/>
            <person name="Livny J."/>
            <person name="Vlamakis H."/>
            <person name="Clish C."/>
            <person name="Bullock K."/>
            <person name="Deik A."/>
            <person name="Scott J."/>
            <person name="Pierce K.A."/>
            <person name="Xavier R.J."/>
            <person name="Alm E.J."/>
        </authorList>
    </citation>
    <scope>NUCLEOTIDE SEQUENCE [LARGE SCALE GENOMIC DNA]</scope>
    <source>
        <strain evidence="2 3">BIOML-A165</strain>
    </source>
</reference>
<evidence type="ECO:0000256" key="1">
    <source>
        <dbReference type="SAM" id="Phobius"/>
    </source>
</evidence>
<dbReference type="EMBL" id="WCSB01000011">
    <property type="protein sequence ID" value="KAB4451443.1"/>
    <property type="molecule type" value="Genomic_DNA"/>
</dbReference>
<keyword evidence="1" id="KW-1133">Transmembrane helix</keyword>
<sequence length="445" mass="51132">MDDLYNKAISFYNEGEYEEALDAIRNSSMATSKDGQNLIRECEKLILEQYVYLIKEYIEQQDYLNASRKKEEYKTKYGSNPKIENIIIPSPSVVDRKECSEHQASNNQSQQSVKRKLPLYRKLFRMKRMGLIIIAIIALSLISLLGYRSYRSTSELQKKRLYEDSIRVADSIAAIEAAEEEYQRQMAIEKEQEEFGLEVSNDIPNSTAGSTIIGFEYYGMINEKYPIVMDLAWREPSEIVGSYYYVKNGRNNTLELSGSMNSNDYMVLKEYNSAGEHTGTFEGKWSLDSYSGTFTNYKGIKMPFKLYRETTATNDSDIIFNSYQKSNTSSISNSLSSFFSKNVGKYPSDINLLEFPLLKTRLIALVGNNNYNFIKTYFQVVTPIKLGFNKNPNLYEVSGGEEHNCMSNNTTIVYNQQLDNLTVQLIKEGSDPFIFQEKKDDSPFE</sequence>
<keyword evidence="1" id="KW-0812">Transmembrane</keyword>
<feature type="transmembrane region" description="Helical" evidence="1">
    <location>
        <begin position="129"/>
        <end position="150"/>
    </location>
</feature>
<organism evidence="2 3">
    <name type="scientific">Bacteroides thetaiotaomicron</name>
    <dbReference type="NCBI Taxonomy" id="818"/>
    <lineage>
        <taxon>Bacteria</taxon>
        <taxon>Pseudomonadati</taxon>
        <taxon>Bacteroidota</taxon>
        <taxon>Bacteroidia</taxon>
        <taxon>Bacteroidales</taxon>
        <taxon>Bacteroidaceae</taxon>
        <taxon>Bacteroides</taxon>
    </lineage>
</organism>
<protein>
    <submittedName>
        <fullName evidence="2">Uncharacterized protein</fullName>
    </submittedName>
</protein>
<dbReference type="AlphaFoldDB" id="A0A7J5JJC9"/>
<evidence type="ECO:0000313" key="3">
    <source>
        <dbReference type="Proteomes" id="UP000460317"/>
    </source>
</evidence>
<proteinExistence type="predicted"/>
<accession>A0A7J5JJC9</accession>
<gene>
    <name evidence="2" type="ORF">GAN93_13225</name>
</gene>
<keyword evidence="1" id="KW-0472">Membrane</keyword>
<dbReference type="RefSeq" id="WP_130041791.1">
    <property type="nucleotide sequence ID" value="NZ_CP103375.1"/>
</dbReference>
<evidence type="ECO:0000313" key="2">
    <source>
        <dbReference type="EMBL" id="KAB4451443.1"/>
    </source>
</evidence>
<comment type="caution">
    <text evidence="2">The sequence shown here is derived from an EMBL/GenBank/DDBJ whole genome shotgun (WGS) entry which is preliminary data.</text>
</comment>
<name>A0A7J5JJC9_BACT4</name>